<sequence>MPSRGCALQGGVQALSQGALLLHQRRLSVVWTGSIRITDGRTMMAMLPRLAETRSESLYDRLIQS</sequence>
<evidence type="ECO:0000313" key="1">
    <source>
        <dbReference type="EMBL" id="MBK1621434.1"/>
    </source>
</evidence>
<evidence type="ECO:0000313" key="2">
    <source>
        <dbReference type="Proteomes" id="UP001138768"/>
    </source>
</evidence>
<keyword evidence="2" id="KW-1185">Reference proteome</keyword>
<accession>A0A9X1B6S6</accession>
<proteinExistence type="predicted"/>
<reference evidence="1 2" key="1">
    <citation type="journal article" date="2020" name="Microorganisms">
        <title>Osmotic Adaptation and Compatible Solute Biosynthesis of Phototrophic Bacteria as Revealed from Genome Analyses.</title>
        <authorList>
            <person name="Imhoff J.F."/>
            <person name="Rahn T."/>
            <person name="Kunzel S."/>
            <person name="Keller A."/>
            <person name="Neulinger S.C."/>
        </authorList>
    </citation>
    <scope>NUCLEOTIDE SEQUENCE [LARGE SCALE GENOMIC DNA]</scope>
    <source>
        <strain evidence="1 2">DSM 25653</strain>
    </source>
</reference>
<dbReference type="EMBL" id="NRRY01000074">
    <property type="protein sequence ID" value="MBK1621434.1"/>
    <property type="molecule type" value="Genomic_DNA"/>
</dbReference>
<comment type="caution">
    <text evidence="1">The sequence shown here is derived from an EMBL/GenBank/DDBJ whole genome shotgun (WGS) entry which is preliminary data.</text>
</comment>
<dbReference type="AlphaFoldDB" id="A0A9X1B6S6"/>
<dbReference type="Proteomes" id="UP001138768">
    <property type="component" value="Unassembled WGS sequence"/>
</dbReference>
<protein>
    <submittedName>
        <fullName evidence="1">Uncharacterized protein</fullName>
    </submittedName>
</protein>
<organism evidence="1 2">
    <name type="scientific">Lamprobacter modestohalophilus</name>
    <dbReference type="NCBI Taxonomy" id="1064514"/>
    <lineage>
        <taxon>Bacteria</taxon>
        <taxon>Pseudomonadati</taxon>
        <taxon>Pseudomonadota</taxon>
        <taxon>Gammaproteobacteria</taxon>
        <taxon>Chromatiales</taxon>
        <taxon>Chromatiaceae</taxon>
        <taxon>Lamprobacter</taxon>
    </lineage>
</organism>
<name>A0A9X1B6S6_9GAMM</name>
<gene>
    <name evidence="1" type="ORF">CKO42_24080</name>
</gene>